<accession>A0A4R6XYC8</accession>
<dbReference type="Pfam" id="PF04205">
    <property type="entry name" value="FMN_bind"/>
    <property type="match status" value="1"/>
</dbReference>
<dbReference type="GO" id="GO:0016020">
    <property type="term" value="C:membrane"/>
    <property type="evidence" value="ECO:0007669"/>
    <property type="project" value="InterPro"/>
</dbReference>
<dbReference type="Proteomes" id="UP000295724">
    <property type="component" value="Unassembled WGS sequence"/>
</dbReference>
<proteinExistence type="predicted"/>
<dbReference type="SMART" id="SM00900">
    <property type="entry name" value="FMN_bind"/>
    <property type="match status" value="1"/>
</dbReference>
<protein>
    <submittedName>
        <fullName evidence="2">FMN-binding protein</fullName>
    </submittedName>
</protein>
<dbReference type="GO" id="GO:0010181">
    <property type="term" value="F:FMN binding"/>
    <property type="evidence" value="ECO:0007669"/>
    <property type="project" value="InterPro"/>
</dbReference>
<evidence type="ECO:0000313" key="3">
    <source>
        <dbReference type="Proteomes" id="UP000295724"/>
    </source>
</evidence>
<evidence type="ECO:0000259" key="1">
    <source>
        <dbReference type="SMART" id="SM00900"/>
    </source>
</evidence>
<evidence type="ECO:0000313" key="2">
    <source>
        <dbReference type="EMBL" id="TDR23304.1"/>
    </source>
</evidence>
<feature type="domain" description="FMN-binding" evidence="1">
    <location>
        <begin position="75"/>
        <end position="153"/>
    </location>
</feature>
<organism evidence="2 3">
    <name type="scientific">Marinicella litoralis</name>
    <dbReference type="NCBI Taxonomy" id="644220"/>
    <lineage>
        <taxon>Bacteria</taxon>
        <taxon>Pseudomonadati</taxon>
        <taxon>Pseudomonadota</taxon>
        <taxon>Gammaproteobacteria</taxon>
        <taxon>Lysobacterales</taxon>
        <taxon>Marinicellaceae</taxon>
        <taxon>Marinicella</taxon>
    </lineage>
</organism>
<dbReference type="EMBL" id="SNZB01000001">
    <property type="protein sequence ID" value="TDR23304.1"/>
    <property type="molecule type" value="Genomic_DNA"/>
</dbReference>
<dbReference type="InterPro" id="IPR007329">
    <property type="entry name" value="FMN-bd"/>
</dbReference>
<keyword evidence="3" id="KW-1185">Reference proteome</keyword>
<reference evidence="2 3" key="1">
    <citation type="submission" date="2019-03" db="EMBL/GenBank/DDBJ databases">
        <title>Genomic Encyclopedia of Type Strains, Phase IV (KMG-IV): sequencing the most valuable type-strain genomes for metagenomic binning, comparative biology and taxonomic classification.</title>
        <authorList>
            <person name="Goeker M."/>
        </authorList>
    </citation>
    <scope>NUCLEOTIDE SEQUENCE [LARGE SCALE GENOMIC DNA]</scope>
    <source>
        <strain evidence="2 3">DSM 25488</strain>
    </source>
</reference>
<dbReference type="AlphaFoldDB" id="A0A4R6XYC8"/>
<comment type="caution">
    <text evidence="2">The sequence shown here is derived from an EMBL/GenBank/DDBJ whole genome shotgun (WGS) entry which is preliminary data.</text>
</comment>
<sequence length="157" mass="17757">MLASTGWSYTADEKLKIESFLAQQFKQQTPKPARLWVNAEIKAGISKILSRPSNQLNYRYWQAQGKTIWLLDELGKERDITTAVVVKNNQIAAIKVIVYRESRGGEVQVPWFTDQFVGVQSGTNWQRNIDSISGATLSVNAMKKQAELALFLNEQLP</sequence>
<gene>
    <name evidence="2" type="ORF">C8D91_0164</name>
</gene>
<name>A0A4R6XYC8_9GAMM</name>